<dbReference type="PANTHER" id="PTHR35534">
    <property type="entry name" value="50S RIBOSOMAL PROTEIN L32"/>
    <property type="match status" value="1"/>
</dbReference>
<dbReference type="SUPFAM" id="SSF57829">
    <property type="entry name" value="Zn-binding ribosomal proteins"/>
    <property type="match status" value="1"/>
</dbReference>
<dbReference type="Proteomes" id="UP000178240">
    <property type="component" value="Unassembled WGS sequence"/>
</dbReference>
<dbReference type="GO" id="GO:0015934">
    <property type="term" value="C:large ribosomal subunit"/>
    <property type="evidence" value="ECO:0007669"/>
    <property type="project" value="InterPro"/>
</dbReference>
<evidence type="ECO:0000256" key="1">
    <source>
        <dbReference type="ARBA" id="ARBA00008560"/>
    </source>
</evidence>
<keyword evidence="2 5" id="KW-0689">Ribosomal protein</keyword>
<dbReference type="InterPro" id="IPR044957">
    <property type="entry name" value="Ribosomal_bL32_bact"/>
</dbReference>
<accession>A0A1G1Y1Y8</accession>
<name>A0A1G1Y1Y8_9BACT</name>
<organism evidence="7 8">
    <name type="scientific">Candidatus Buchananbacteria bacterium RIFCSPHIGHO2_01_FULL_44_11</name>
    <dbReference type="NCBI Taxonomy" id="1797535"/>
    <lineage>
        <taxon>Bacteria</taxon>
        <taxon>Candidatus Buchananiibacteriota</taxon>
    </lineage>
</organism>
<evidence type="ECO:0000256" key="5">
    <source>
        <dbReference type="HAMAP-Rule" id="MF_00340"/>
    </source>
</evidence>
<proteinExistence type="inferred from homology"/>
<dbReference type="NCBIfam" id="TIGR01031">
    <property type="entry name" value="rpmF_bact"/>
    <property type="match status" value="1"/>
</dbReference>
<evidence type="ECO:0000256" key="6">
    <source>
        <dbReference type="SAM" id="MobiDB-lite"/>
    </source>
</evidence>
<dbReference type="Pfam" id="PF01783">
    <property type="entry name" value="Ribosomal_L32p"/>
    <property type="match status" value="1"/>
</dbReference>
<keyword evidence="3 5" id="KW-0687">Ribonucleoprotein</keyword>
<sequence length="66" mass="7582">MPVPAHRKSSSFSRMGRAHKKITQPKLTKCPKCKKPTLPHQTCLFCGYYQGRQVIKIKEKKAKAKK</sequence>
<dbReference type="AlphaFoldDB" id="A0A1G1Y1Y8"/>
<gene>
    <name evidence="5" type="primary">rpmF</name>
    <name evidence="7" type="ORF">A2744_01725</name>
</gene>
<comment type="similarity">
    <text evidence="1 5">Belongs to the bacterial ribosomal protein bL32 family.</text>
</comment>
<dbReference type="STRING" id="1797535.A2744_01725"/>
<evidence type="ECO:0000256" key="4">
    <source>
        <dbReference type="ARBA" id="ARBA00035178"/>
    </source>
</evidence>
<evidence type="ECO:0000313" key="8">
    <source>
        <dbReference type="Proteomes" id="UP000178240"/>
    </source>
</evidence>
<feature type="region of interest" description="Disordered" evidence="6">
    <location>
        <begin position="1"/>
        <end position="23"/>
    </location>
</feature>
<dbReference type="GO" id="GO:0006412">
    <property type="term" value="P:translation"/>
    <property type="evidence" value="ECO:0007669"/>
    <property type="project" value="UniProtKB-UniRule"/>
</dbReference>
<dbReference type="InterPro" id="IPR011332">
    <property type="entry name" value="Ribosomal_zn-bd"/>
</dbReference>
<evidence type="ECO:0000313" key="7">
    <source>
        <dbReference type="EMBL" id="OGY46318.1"/>
    </source>
</evidence>
<evidence type="ECO:0000256" key="2">
    <source>
        <dbReference type="ARBA" id="ARBA00022980"/>
    </source>
</evidence>
<reference evidence="7 8" key="1">
    <citation type="journal article" date="2016" name="Nat. Commun.">
        <title>Thousands of microbial genomes shed light on interconnected biogeochemical processes in an aquifer system.</title>
        <authorList>
            <person name="Anantharaman K."/>
            <person name="Brown C.T."/>
            <person name="Hug L.A."/>
            <person name="Sharon I."/>
            <person name="Castelle C.J."/>
            <person name="Probst A.J."/>
            <person name="Thomas B.C."/>
            <person name="Singh A."/>
            <person name="Wilkins M.J."/>
            <person name="Karaoz U."/>
            <person name="Brodie E.L."/>
            <person name="Williams K.H."/>
            <person name="Hubbard S.S."/>
            <person name="Banfield J.F."/>
        </authorList>
    </citation>
    <scope>NUCLEOTIDE SEQUENCE [LARGE SCALE GENOMIC DNA]</scope>
</reference>
<dbReference type="EMBL" id="MHIE01000005">
    <property type="protein sequence ID" value="OGY46318.1"/>
    <property type="molecule type" value="Genomic_DNA"/>
</dbReference>
<protein>
    <recommendedName>
        <fullName evidence="4 5">Large ribosomal subunit protein bL32</fullName>
    </recommendedName>
</protein>
<dbReference type="GO" id="GO:0003735">
    <property type="term" value="F:structural constituent of ribosome"/>
    <property type="evidence" value="ECO:0007669"/>
    <property type="project" value="InterPro"/>
</dbReference>
<dbReference type="HAMAP" id="MF_00340">
    <property type="entry name" value="Ribosomal_bL32"/>
    <property type="match status" value="1"/>
</dbReference>
<dbReference type="InterPro" id="IPR002677">
    <property type="entry name" value="Ribosomal_bL32"/>
</dbReference>
<dbReference type="PANTHER" id="PTHR35534:SF1">
    <property type="entry name" value="LARGE RIBOSOMAL SUBUNIT PROTEIN BL32"/>
    <property type="match status" value="1"/>
</dbReference>
<comment type="caution">
    <text evidence="7">The sequence shown here is derived from an EMBL/GenBank/DDBJ whole genome shotgun (WGS) entry which is preliminary data.</text>
</comment>
<evidence type="ECO:0000256" key="3">
    <source>
        <dbReference type="ARBA" id="ARBA00023274"/>
    </source>
</evidence>